<accession>A0AAV5GRE6</accession>
<dbReference type="Gene3D" id="3.40.50.720">
    <property type="entry name" value="NAD(P)-binding Rossmann-like Domain"/>
    <property type="match status" value="1"/>
</dbReference>
<feature type="compositionally biased region" description="Low complexity" evidence="1">
    <location>
        <begin position="33"/>
        <end position="59"/>
    </location>
</feature>
<organism evidence="2 3">
    <name type="scientific">Rhodotorula paludigena</name>
    <dbReference type="NCBI Taxonomy" id="86838"/>
    <lineage>
        <taxon>Eukaryota</taxon>
        <taxon>Fungi</taxon>
        <taxon>Dikarya</taxon>
        <taxon>Basidiomycota</taxon>
        <taxon>Pucciniomycotina</taxon>
        <taxon>Microbotryomycetes</taxon>
        <taxon>Sporidiobolales</taxon>
        <taxon>Sporidiobolaceae</taxon>
        <taxon>Rhodotorula</taxon>
    </lineage>
</organism>
<reference evidence="2 3" key="1">
    <citation type="submission" date="2021-12" db="EMBL/GenBank/DDBJ databases">
        <title>High titer production of polyol ester of fatty acids by Rhodotorula paludigena BS15 towards product separation-free biomass refinery.</title>
        <authorList>
            <person name="Mano J."/>
            <person name="Ono H."/>
            <person name="Tanaka T."/>
            <person name="Naito K."/>
            <person name="Sushida H."/>
            <person name="Ike M."/>
            <person name="Tokuyasu K."/>
            <person name="Kitaoka M."/>
        </authorList>
    </citation>
    <scope>NUCLEOTIDE SEQUENCE [LARGE SCALE GENOMIC DNA]</scope>
    <source>
        <strain evidence="2 3">BS15</strain>
    </source>
</reference>
<gene>
    <name evidence="2" type="ORF">Rhopal_005816-T1</name>
</gene>
<feature type="region of interest" description="Disordered" evidence="1">
    <location>
        <begin position="31"/>
        <end position="96"/>
    </location>
</feature>
<evidence type="ECO:0000313" key="3">
    <source>
        <dbReference type="Proteomes" id="UP001342314"/>
    </source>
</evidence>
<dbReference type="EMBL" id="BQKY01000012">
    <property type="protein sequence ID" value="GJN92778.1"/>
    <property type="molecule type" value="Genomic_DNA"/>
</dbReference>
<dbReference type="AlphaFoldDB" id="A0AAV5GRE6"/>
<dbReference type="SUPFAM" id="SSF51735">
    <property type="entry name" value="NAD(P)-binding Rossmann-fold domains"/>
    <property type="match status" value="1"/>
</dbReference>
<dbReference type="Pfam" id="PF13561">
    <property type="entry name" value="adh_short_C2"/>
    <property type="match status" value="1"/>
</dbReference>
<proteinExistence type="predicted"/>
<dbReference type="InterPro" id="IPR002347">
    <property type="entry name" value="SDR_fam"/>
</dbReference>
<dbReference type="InterPro" id="IPR036291">
    <property type="entry name" value="NAD(P)-bd_dom_sf"/>
</dbReference>
<dbReference type="Proteomes" id="UP001342314">
    <property type="component" value="Unassembled WGS sequence"/>
</dbReference>
<sequence length="160" mass="16397">MVGLVQCPKLAQSIRDKSRVLAGLKLRPESYRAAPSGSAPTPVAPSAASTTFSSTPTQPKALAHTKEGEALQKTPYLPQGRAAANAQESKTGEADDGRTLNVLSLAGQDPLLVAQRSEATPLGRIGGVEEIKGAAALLASDASQFTTSTNLVVDGGFSLV</sequence>
<name>A0AAV5GRE6_9BASI</name>
<comment type="caution">
    <text evidence="2">The sequence shown here is derived from an EMBL/GenBank/DDBJ whole genome shotgun (WGS) entry which is preliminary data.</text>
</comment>
<protein>
    <submittedName>
        <fullName evidence="2">Uncharacterized protein</fullName>
    </submittedName>
</protein>
<evidence type="ECO:0000313" key="2">
    <source>
        <dbReference type="EMBL" id="GJN92778.1"/>
    </source>
</evidence>
<keyword evidence="3" id="KW-1185">Reference proteome</keyword>
<evidence type="ECO:0000256" key="1">
    <source>
        <dbReference type="SAM" id="MobiDB-lite"/>
    </source>
</evidence>